<dbReference type="InterPro" id="IPR029058">
    <property type="entry name" value="AB_hydrolase_fold"/>
</dbReference>
<evidence type="ECO:0000256" key="5">
    <source>
        <dbReference type="ARBA" id="ARBA00022801"/>
    </source>
</evidence>
<dbReference type="PRINTS" id="PR00414">
    <property type="entry name" value="PPTHIESTRASE"/>
</dbReference>
<keyword evidence="10" id="KW-1185">Reference proteome</keyword>
<evidence type="ECO:0000256" key="7">
    <source>
        <dbReference type="ARBA" id="ARBA00023180"/>
    </source>
</evidence>
<accession>A0A7D9CZ12</accession>
<proteinExistence type="inferred from homology"/>
<evidence type="ECO:0000256" key="3">
    <source>
        <dbReference type="ARBA" id="ARBA00014212"/>
    </source>
</evidence>
<evidence type="ECO:0000256" key="1">
    <source>
        <dbReference type="ARBA" id="ARBA00010758"/>
    </source>
</evidence>
<comment type="similarity">
    <text evidence="1">Belongs to the palmitoyl-protein thioesterase family.</text>
</comment>
<protein>
    <recommendedName>
        <fullName evidence="3">Palmitoyl-protein thioesterase 1</fullName>
        <ecNumber evidence="2">3.1.2.22</ecNumber>
    </recommendedName>
    <alternativeName>
        <fullName evidence="8">Palmitoyl-protein hydrolase 1</fullName>
    </alternativeName>
</protein>
<dbReference type="FunFam" id="3.40.50.1820:FF:000107">
    <property type="entry name" value="Palmitoyl-protein thioesterase 1"/>
    <property type="match status" value="1"/>
</dbReference>
<keyword evidence="7" id="KW-0325">Glycoprotein</keyword>
<dbReference type="PANTHER" id="PTHR11247">
    <property type="entry name" value="PALMITOYL-PROTEIN THIOESTERASE/DOLICHYLDIPHOSPHATASE 1"/>
    <property type="match status" value="1"/>
</dbReference>
<dbReference type="InterPro" id="IPR002472">
    <property type="entry name" value="Palm_thioest"/>
</dbReference>
<dbReference type="Gene3D" id="3.40.50.1820">
    <property type="entry name" value="alpha/beta hydrolase"/>
    <property type="match status" value="1"/>
</dbReference>
<evidence type="ECO:0000256" key="8">
    <source>
        <dbReference type="ARBA" id="ARBA00031934"/>
    </source>
</evidence>
<dbReference type="PANTHER" id="PTHR11247:SF8">
    <property type="entry name" value="PALMITOYL-PROTEIN THIOESTERASE 1"/>
    <property type="match status" value="1"/>
</dbReference>
<dbReference type="EC" id="3.1.2.22" evidence="2"/>
<organism evidence="9 10">
    <name type="scientific">Dekkera bruxellensis</name>
    <name type="common">Brettanomyces custersii</name>
    <dbReference type="NCBI Taxonomy" id="5007"/>
    <lineage>
        <taxon>Eukaryota</taxon>
        <taxon>Fungi</taxon>
        <taxon>Dikarya</taxon>
        <taxon>Ascomycota</taxon>
        <taxon>Saccharomycotina</taxon>
        <taxon>Pichiomycetes</taxon>
        <taxon>Pichiales</taxon>
        <taxon>Pichiaceae</taxon>
        <taxon>Brettanomyces</taxon>
    </lineage>
</organism>
<keyword evidence="4" id="KW-0732">Signal</keyword>
<evidence type="ECO:0000313" key="10">
    <source>
        <dbReference type="Proteomes" id="UP000478008"/>
    </source>
</evidence>
<dbReference type="Proteomes" id="UP000478008">
    <property type="component" value="Unassembled WGS sequence"/>
</dbReference>
<dbReference type="AlphaFoldDB" id="A0A7D9CZ12"/>
<dbReference type="GO" id="GO:0008474">
    <property type="term" value="F:palmitoyl-(protein) hydrolase activity"/>
    <property type="evidence" value="ECO:0007669"/>
    <property type="project" value="UniProtKB-EC"/>
</dbReference>
<evidence type="ECO:0000313" key="9">
    <source>
        <dbReference type="EMBL" id="VUG19214.1"/>
    </source>
</evidence>
<dbReference type="EMBL" id="CABFWN010000004">
    <property type="protein sequence ID" value="VUG19214.1"/>
    <property type="molecule type" value="Genomic_DNA"/>
</dbReference>
<reference evidence="9 10" key="1">
    <citation type="submission" date="2019-07" db="EMBL/GenBank/DDBJ databases">
        <authorList>
            <person name="Friedrich A."/>
            <person name="Schacherer J."/>
        </authorList>
    </citation>
    <scope>NUCLEOTIDE SEQUENCE [LARGE SCALE GENOMIC DNA]</scope>
</reference>
<name>A0A7D9CZ12_DEKBR</name>
<sequence length="304" mass="34911">MHVLDLLGGLSGLTGTIGEFYSSHIPLSVGKHPKDNHLPVVVWHGMGDYYNSESISSVNETLHKYIPNLEFYSIRVKEDSRQDQEAGIVGDCMTQIQQVCEQLADKEELKQGFNAIGFSQGGLFLRAAKEICDLPIHNLITFGSPHNGFDDLPRCDNWLCKRRNELLKGHLYDPRVQNSMVQAQYYRDVHNFDDYITGSNFLKFVNNEFIKNNEYADNLIKLNRLVLVMFLKDHTLVPKESAWYFDTDPETNQPIPFNLTMAYKQNLVGLKTLDMENKLDFITIDGEHMQLTEEDLRKIALSYL</sequence>
<dbReference type="SUPFAM" id="SSF53474">
    <property type="entry name" value="alpha/beta-Hydrolases"/>
    <property type="match status" value="1"/>
</dbReference>
<keyword evidence="6" id="KW-1015">Disulfide bond</keyword>
<gene>
    <name evidence="9" type="ORF">DEBR0S4_13234G</name>
</gene>
<dbReference type="Pfam" id="PF02089">
    <property type="entry name" value="Palm_thioest"/>
    <property type="match status" value="1"/>
</dbReference>
<keyword evidence="5" id="KW-0378">Hydrolase</keyword>
<evidence type="ECO:0000256" key="6">
    <source>
        <dbReference type="ARBA" id="ARBA00023157"/>
    </source>
</evidence>
<evidence type="ECO:0000256" key="4">
    <source>
        <dbReference type="ARBA" id="ARBA00022729"/>
    </source>
</evidence>
<evidence type="ECO:0000256" key="2">
    <source>
        <dbReference type="ARBA" id="ARBA00012423"/>
    </source>
</evidence>